<evidence type="ECO:0000256" key="2">
    <source>
        <dbReference type="ARBA" id="ARBA00023125"/>
    </source>
</evidence>
<dbReference type="Gene3D" id="1.10.10.10">
    <property type="entry name" value="Winged helix-like DNA-binding domain superfamily/Winged helix DNA-binding domain"/>
    <property type="match status" value="1"/>
</dbReference>
<evidence type="ECO:0000313" key="6">
    <source>
        <dbReference type="Proteomes" id="UP000616724"/>
    </source>
</evidence>
<dbReference type="InterPro" id="IPR005158">
    <property type="entry name" value="BTAD"/>
</dbReference>
<dbReference type="GO" id="GO:0006355">
    <property type="term" value="P:regulation of DNA-templated transcription"/>
    <property type="evidence" value="ECO:0007669"/>
    <property type="project" value="InterPro"/>
</dbReference>
<reference evidence="5 6" key="1">
    <citation type="submission" date="2021-01" db="EMBL/GenBank/DDBJ databases">
        <title>Whole genome shotgun sequence of Planobispora longispora NBRC 13918.</title>
        <authorList>
            <person name="Komaki H."/>
            <person name="Tamura T."/>
        </authorList>
    </citation>
    <scope>NUCLEOTIDE SEQUENCE [LARGE SCALE GENOMIC DNA]</scope>
    <source>
        <strain evidence="5 6">NBRC 13918</strain>
    </source>
</reference>
<keyword evidence="6" id="KW-1185">Reference proteome</keyword>
<dbReference type="AlphaFoldDB" id="A0A8J3RM62"/>
<dbReference type="GO" id="GO:0003677">
    <property type="term" value="F:DNA binding"/>
    <property type="evidence" value="ECO:0007669"/>
    <property type="project" value="UniProtKB-KW"/>
</dbReference>
<protein>
    <recommendedName>
        <fullName evidence="7">SARP family transcriptional regulator</fullName>
    </recommendedName>
</protein>
<keyword evidence="2" id="KW-0238">DNA-binding</keyword>
<name>A0A8J3RM62_9ACTN</name>
<dbReference type="Gene3D" id="1.25.40.10">
    <property type="entry name" value="Tetratricopeptide repeat domain"/>
    <property type="match status" value="1"/>
</dbReference>
<dbReference type="EMBL" id="BOOH01000033">
    <property type="protein sequence ID" value="GIH77528.1"/>
    <property type="molecule type" value="Genomic_DNA"/>
</dbReference>
<dbReference type="SUPFAM" id="SSF46894">
    <property type="entry name" value="C-terminal effector domain of the bipartite response regulators"/>
    <property type="match status" value="1"/>
</dbReference>
<evidence type="ECO:0000256" key="1">
    <source>
        <dbReference type="ARBA" id="ARBA00005820"/>
    </source>
</evidence>
<dbReference type="PANTHER" id="PTHR35807">
    <property type="entry name" value="TRANSCRIPTIONAL REGULATOR REDD-RELATED"/>
    <property type="match status" value="1"/>
</dbReference>
<comment type="similarity">
    <text evidence="1">Belongs to the AfsR/DnrI/RedD regulatory family.</text>
</comment>
<evidence type="ECO:0000259" key="4">
    <source>
        <dbReference type="SMART" id="SM01043"/>
    </source>
</evidence>
<comment type="caution">
    <text evidence="5">The sequence shown here is derived from an EMBL/GenBank/DDBJ whole genome shotgun (WGS) entry which is preliminary data.</text>
</comment>
<dbReference type="SMART" id="SM00862">
    <property type="entry name" value="Trans_reg_C"/>
    <property type="match status" value="1"/>
</dbReference>
<dbReference type="InterPro" id="IPR001867">
    <property type="entry name" value="OmpR/PhoB-type_DNA-bd"/>
</dbReference>
<dbReference type="Pfam" id="PF03704">
    <property type="entry name" value="BTAD"/>
    <property type="match status" value="1"/>
</dbReference>
<dbReference type="InterPro" id="IPR036388">
    <property type="entry name" value="WH-like_DNA-bd_sf"/>
</dbReference>
<dbReference type="Pfam" id="PF00486">
    <property type="entry name" value="Trans_reg_C"/>
    <property type="match status" value="1"/>
</dbReference>
<dbReference type="Proteomes" id="UP000616724">
    <property type="component" value="Unassembled WGS sequence"/>
</dbReference>
<dbReference type="SUPFAM" id="SSF48452">
    <property type="entry name" value="TPR-like"/>
    <property type="match status" value="1"/>
</dbReference>
<feature type="domain" description="OmpR/PhoB-type" evidence="3">
    <location>
        <begin position="88"/>
        <end position="165"/>
    </location>
</feature>
<organism evidence="5 6">
    <name type="scientific">Planobispora longispora</name>
    <dbReference type="NCBI Taxonomy" id="28887"/>
    <lineage>
        <taxon>Bacteria</taxon>
        <taxon>Bacillati</taxon>
        <taxon>Actinomycetota</taxon>
        <taxon>Actinomycetes</taxon>
        <taxon>Streptosporangiales</taxon>
        <taxon>Streptosporangiaceae</taxon>
        <taxon>Planobispora</taxon>
    </lineage>
</organism>
<feature type="domain" description="Bacterial transcriptional activator" evidence="4">
    <location>
        <begin position="173"/>
        <end position="318"/>
    </location>
</feature>
<gene>
    <name evidence="5" type="ORF">Plo01_39570</name>
</gene>
<dbReference type="SMART" id="SM01043">
    <property type="entry name" value="BTAD"/>
    <property type="match status" value="1"/>
</dbReference>
<accession>A0A8J3RM62</accession>
<dbReference type="InterPro" id="IPR051677">
    <property type="entry name" value="AfsR-DnrI-RedD_regulator"/>
</dbReference>
<dbReference type="InterPro" id="IPR016032">
    <property type="entry name" value="Sig_transdc_resp-reg_C-effctor"/>
</dbReference>
<dbReference type="RefSeq" id="WP_203892098.1">
    <property type="nucleotide sequence ID" value="NZ_BOOH01000033.1"/>
</dbReference>
<evidence type="ECO:0008006" key="7">
    <source>
        <dbReference type="Google" id="ProtNLM"/>
    </source>
</evidence>
<evidence type="ECO:0000259" key="3">
    <source>
        <dbReference type="SMART" id="SM00862"/>
    </source>
</evidence>
<sequence length="323" mass="36858">MRSWQRVLSQLPGRTTDPRGRLAEIRRRQQVHRTALAELDRLERESLARLGDPEPGAGPGRAAGLIGARPDLVLAVHLLGPLTVTVADRPVESWPNGRCRSLLAYLLTHRRPWPQREKLMEVFWPGSPPEAARNSLQVAVHNLRRALRSVSETPLIVLAGGSYRLRDDVSIWLDTEELIRLVSQARQLETRGEPYAATVLYEDVAALYRGDFLADFPYDDWPALAREHLRLAYLDALDRLSALYFASARYAACVAVCQQIIELDPCREDAHRRLMRCHCRQGRPHLALLQFRVCARLLETEFDIAPSRVTVELRDRIHRREPV</sequence>
<evidence type="ECO:0000313" key="5">
    <source>
        <dbReference type="EMBL" id="GIH77528.1"/>
    </source>
</evidence>
<proteinExistence type="inferred from homology"/>
<dbReference type="GO" id="GO:0000160">
    <property type="term" value="P:phosphorelay signal transduction system"/>
    <property type="evidence" value="ECO:0007669"/>
    <property type="project" value="InterPro"/>
</dbReference>
<dbReference type="InterPro" id="IPR011990">
    <property type="entry name" value="TPR-like_helical_dom_sf"/>
</dbReference>